<protein>
    <submittedName>
        <fullName evidence="3">DNA methylase</fullName>
    </submittedName>
</protein>
<evidence type="ECO:0000256" key="1">
    <source>
        <dbReference type="ARBA" id="ARBA00010945"/>
    </source>
</evidence>
<sequence length="495" mass="57132">MGIYLAVDLKSFYASVECIERNLDPLDTHLVVADASRTEKTICLAVSPSLKKYGISGRARLFEVVQKLKQVNNQRLKTSRYFRNESFLESDLKKDEHLKISYIIATPRMSHYMEWSKKIYKIYLKYVSPEDIHVYSIDEVFMDITKYLSTSKMTPKEFAAQILKDIYHSTGLTATAGIGTNLYLSKIAMDIGAKHINSEKNDLRIALLDEKRYRQFLWNHKPITDFWRVGKGYAKKLEKEGLYTMGDIAKCSVGADDEYYNEKLLYDLFGVNAELLIDHAWGYEPCTMQDIKRYKPERNSIGTGQVLSCPYNFEKTKLIVKEMLDLLALDLVGKSLVTNQIVLTIGYDKDNDYDGEMMIDRYNRKIPKHAHGTIHIDRYTSSSKLITKEVMKKIDVLVNKKLLVKRINITACNVIYEEDAKDMIYHEQLDLFTNNKDIKSKTQKEKQALEKEKRLQKATIQIKQKYGKNAILKGMNLEEGATTKERNEIIGGHKA</sequence>
<gene>
    <name evidence="3" type="ORF">C7U55_12350</name>
</gene>
<proteinExistence type="inferred from homology"/>
<dbReference type="Proteomes" id="UP000241201">
    <property type="component" value="Unassembled WGS sequence"/>
</dbReference>
<dbReference type="GeneID" id="77471873"/>
<dbReference type="GO" id="GO:0008168">
    <property type="term" value="F:methyltransferase activity"/>
    <property type="evidence" value="ECO:0007669"/>
    <property type="project" value="UniProtKB-KW"/>
</dbReference>
<comment type="similarity">
    <text evidence="1">Belongs to the DNA polymerase type-Y family.</text>
</comment>
<dbReference type="GO" id="GO:0003887">
    <property type="term" value="F:DNA-directed DNA polymerase activity"/>
    <property type="evidence" value="ECO:0007669"/>
    <property type="project" value="TreeGrafter"/>
</dbReference>
<dbReference type="RefSeq" id="WP_106988823.1">
    <property type="nucleotide sequence ID" value="NZ_JAJCFI010000045.1"/>
</dbReference>
<dbReference type="GO" id="GO:0003684">
    <property type="term" value="F:damaged DNA binding"/>
    <property type="evidence" value="ECO:0007669"/>
    <property type="project" value="InterPro"/>
</dbReference>
<dbReference type="GO" id="GO:0032259">
    <property type="term" value="P:methylation"/>
    <property type="evidence" value="ECO:0007669"/>
    <property type="project" value="UniProtKB-KW"/>
</dbReference>
<dbReference type="GO" id="GO:0042276">
    <property type="term" value="P:error-prone translesion synthesis"/>
    <property type="evidence" value="ECO:0007669"/>
    <property type="project" value="TreeGrafter"/>
</dbReference>
<reference evidence="4" key="1">
    <citation type="submission" date="2018-03" db="EMBL/GenBank/DDBJ databases">
        <title>Lachnoclostridium SNUG30370 gen.nov., sp.nov., isolated from human faeces.</title>
        <authorList>
            <person name="Seo B."/>
            <person name="Jeon K."/>
            <person name="Ko G."/>
        </authorList>
    </citation>
    <scope>NUCLEOTIDE SEQUENCE [LARGE SCALE GENOMIC DNA]</scope>
    <source>
        <strain evidence="4">SNUG30370</strain>
    </source>
</reference>
<dbReference type="Gene3D" id="3.30.70.270">
    <property type="match status" value="1"/>
</dbReference>
<dbReference type="InterPro" id="IPR001126">
    <property type="entry name" value="UmuC"/>
</dbReference>
<dbReference type="PANTHER" id="PTHR11076">
    <property type="entry name" value="DNA REPAIR POLYMERASE UMUC / TRANSFERASE FAMILY MEMBER"/>
    <property type="match status" value="1"/>
</dbReference>
<dbReference type="PANTHER" id="PTHR11076:SF35">
    <property type="entry name" value="DNA REPAIR PROTEIN HOMOLOG YOBH"/>
    <property type="match status" value="1"/>
</dbReference>
<dbReference type="GO" id="GO:0005829">
    <property type="term" value="C:cytosol"/>
    <property type="evidence" value="ECO:0007669"/>
    <property type="project" value="TreeGrafter"/>
</dbReference>
<accession>A0A2T3FKW2</accession>
<dbReference type="InterPro" id="IPR043502">
    <property type="entry name" value="DNA/RNA_pol_sf"/>
</dbReference>
<dbReference type="Pfam" id="PF00817">
    <property type="entry name" value="IMS"/>
    <property type="match status" value="1"/>
</dbReference>
<organism evidence="3 4">
    <name type="scientific">Faecalibacillus faecis</name>
    <dbReference type="NCBI Taxonomy" id="1982628"/>
    <lineage>
        <taxon>Bacteria</taxon>
        <taxon>Bacillati</taxon>
        <taxon>Bacillota</taxon>
        <taxon>Erysipelotrichia</taxon>
        <taxon>Erysipelotrichales</taxon>
        <taxon>Coprobacillaceae</taxon>
        <taxon>Faecalibacillus</taxon>
    </lineage>
</organism>
<evidence type="ECO:0000313" key="4">
    <source>
        <dbReference type="Proteomes" id="UP000241201"/>
    </source>
</evidence>
<name>A0A2T3FKW2_9FIRM</name>
<dbReference type="AlphaFoldDB" id="A0A2T3FKW2"/>
<dbReference type="Gene3D" id="1.10.150.20">
    <property type="entry name" value="5' to 3' exonuclease, C-terminal subdomain"/>
    <property type="match status" value="1"/>
</dbReference>
<dbReference type="InterPro" id="IPR043128">
    <property type="entry name" value="Rev_trsase/Diguanyl_cyclase"/>
</dbReference>
<dbReference type="InterPro" id="IPR050116">
    <property type="entry name" value="DNA_polymerase-Y"/>
</dbReference>
<dbReference type="GO" id="GO:0009432">
    <property type="term" value="P:SOS response"/>
    <property type="evidence" value="ECO:0007669"/>
    <property type="project" value="TreeGrafter"/>
</dbReference>
<keyword evidence="4" id="KW-1185">Reference proteome</keyword>
<dbReference type="EMBL" id="PYLP01000026">
    <property type="protein sequence ID" value="PST35903.1"/>
    <property type="molecule type" value="Genomic_DNA"/>
</dbReference>
<dbReference type="GO" id="GO:0006281">
    <property type="term" value="P:DNA repair"/>
    <property type="evidence" value="ECO:0007669"/>
    <property type="project" value="InterPro"/>
</dbReference>
<feature type="domain" description="UmuC" evidence="2">
    <location>
        <begin position="4"/>
        <end position="230"/>
    </location>
</feature>
<evidence type="ECO:0000313" key="3">
    <source>
        <dbReference type="EMBL" id="PST35903.1"/>
    </source>
</evidence>
<keyword evidence="3" id="KW-0808">Transferase</keyword>
<comment type="caution">
    <text evidence="3">The sequence shown here is derived from an EMBL/GenBank/DDBJ whole genome shotgun (WGS) entry which is preliminary data.</text>
</comment>
<evidence type="ECO:0000259" key="2">
    <source>
        <dbReference type="PROSITE" id="PS50173"/>
    </source>
</evidence>
<dbReference type="Gene3D" id="3.40.1170.60">
    <property type="match status" value="1"/>
</dbReference>
<dbReference type="SUPFAM" id="SSF56672">
    <property type="entry name" value="DNA/RNA polymerases"/>
    <property type="match status" value="1"/>
</dbReference>
<keyword evidence="3" id="KW-0489">Methyltransferase</keyword>
<dbReference type="PROSITE" id="PS50173">
    <property type="entry name" value="UMUC"/>
    <property type="match status" value="1"/>
</dbReference>